<dbReference type="Proteomes" id="UP001159363">
    <property type="component" value="Chromosome 6"/>
</dbReference>
<accession>A0ABQ9H351</accession>
<comment type="caution">
    <text evidence="2">The sequence shown here is derived from an EMBL/GenBank/DDBJ whole genome shotgun (WGS) entry which is preliminary data.</text>
</comment>
<dbReference type="EMBL" id="JARBHB010000007">
    <property type="protein sequence ID" value="KAJ8878616.1"/>
    <property type="molecule type" value="Genomic_DNA"/>
</dbReference>
<feature type="region of interest" description="Disordered" evidence="1">
    <location>
        <begin position="225"/>
        <end position="251"/>
    </location>
</feature>
<organism evidence="2 3">
    <name type="scientific">Dryococelus australis</name>
    <dbReference type="NCBI Taxonomy" id="614101"/>
    <lineage>
        <taxon>Eukaryota</taxon>
        <taxon>Metazoa</taxon>
        <taxon>Ecdysozoa</taxon>
        <taxon>Arthropoda</taxon>
        <taxon>Hexapoda</taxon>
        <taxon>Insecta</taxon>
        <taxon>Pterygota</taxon>
        <taxon>Neoptera</taxon>
        <taxon>Polyneoptera</taxon>
        <taxon>Phasmatodea</taxon>
        <taxon>Verophasmatodea</taxon>
        <taxon>Anareolatae</taxon>
        <taxon>Phasmatidae</taxon>
        <taxon>Eurycanthinae</taxon>
        <taxon>Dryococelus</taxon>
    </lineage>
</organism>
<feature type="compositionally biased region" description="Basic and acidic residues" evidence="1">
    <location>
        <begin position="497"/>
        <end position="507"/>
    </location>
</feature>
<name>A0ABQ9H351_9NEOP</name>
<proteinExistence type="predicted"/>
<reference evidence="2 3" key="1">
    <citation type="submission" date="2023-02" db="EMBL/GenBank/DDBJ databases">
        <title>LHISI_Scaffold_Assembly.</title>
        <authorList>
            <person name="Stuart O.P."/>
            <person name="Cleave R."/>
            <person name="Magrath M.J.L."/>
            <person name="Mikheyev A.S."/>
        </authorList>
    </citation>
    <scope>NUCLEOTIDE SEQUENCE [LARGE SCALE GENOMIC DNA]</scope>
    <source>
        <strain evidence="2">Daus_M_001</strain>
        <tissue evidence="2">Leg muscle</tissue>
    </source>
</reference>
<feature type="region of interest" description="Disordered" evidence="1">
    <location>
        <begin position="29"/>
        <end position="58"/>
    </location>
</feature>
<protein>
    <submittedName>
        <fullName evidence="2">Uncharacterized protein</fullName>
    </submittedName>
</protein>
<sequence length="642" mass="71547">MLRFCKIKSRSRLSTGRIEPRFRRQIVNKQWRPGASAPRRSALTSRGVEKSPPRRLSVPVDTCSADDARHHGWMLAASFVGGHGCTLATTCRVTTNRKVPTVAERLACSPPTPLRIGFDPRTRHPRIFARGDRDGRCRWSGFLGDLPFPPLFYCAAAPYSSRSLSLLRAAEISSLHLPKTRTQTLPLSLLPSKCLVCFVVLQRTTEGDFGTTGRNARNLPQHAVANQSTRPGRRVSRISQSTRMGTPVHHRNQHDISSLYNSYSVRLRACVRVLNKTLSAMPEVSNILVCLKSVAWELVEATRVVGMLQTPGAALDKITVQLPQNDAESGWPVVPNTVRNRLTLTGTAVEKWLERSPTIKATRVRFPTGLLQGFSTWESCQMMRLVGFFFGDLVFPLSLHSGAAPYSLQPPSSALKTTMLRAAQISSLHFTIYRNLSKLAETVQLAHEERPGNCASSFKNKLNVRTESRATCLLPNESVAFPGLRSSTQLSENGAAPEDKRAGETGDPRQNPPANGIVWHDSHMRKSAIENTLYCNGVDVCYTNVDEHALWRNCTADGTWLCTRLHISRITVLLLGSEHNSRPCVYVRNLTPRHRDRPGTADVSKRCQRMRHTTRRGVVVPLIWDYPFSDWPPEALGTDVFV</sequence>
<keyword evidence="3" id="KW-1185">Reference proteome</keyword>
<evidence type="ECO:0000313" key="3">
    <source>
        <dbReference type="Proteomes" id="UP001159363"/>
    </source>
</evidence>
<gene>
    <name evidence="2" type="ORF">PR048_019197</name>
</gene>
<evidence type="ECO:0000256" key="1">
    <source>
        <dbReference type="SAM" id="MobiDB-lite"/>
    </source>
</evidence>
<feature type="region of interest" description="Disordered" evidence="1">
    <location>
        <begin position="485"/>
        <end position="518"/>
    </location>
</feature>
<evidence type="ECO:0000313" key="2">
    <source>
        <dbReference type="EMBL" id="KAJ8878616.1"/>
    </source>
</evidence>